<comment type="caution">
    <text evidence="5">The sequence shown here is derived from an EMBL/GenBank/DDBJ whole genome shotgun (WGS) entry which is preliminary data.</text>
</comment>
<gene>
    <name evidence="5" type="ORF">ACJ73_09642</name>
</gene>
<evidence type="ECO:0000256" key="2">
    <source>
        <dbReference type="SAM" id="Phobius"/>
    </source>
</evidence>
<feature type="domain" description="DUF7707" evidence="4">
    <location>
        <begin position="21"/>
        <end position="125"/>
    </location>
</feature>
<dbReference type="OrthoDB" id="2439692at2759"/>
<feature type="compositionally biased region" description="Low complexity" evidence="1">
    <location>
        <begin position="128"/>
        <end position="144"/>
    </location>
</feature>
<keyword evidence="2" id="KW-0472">Membrane</keyword>
<keyword evidence="2" id="KW-1133">Transmembrane helix</keyword>
<dbReference type="Pfam" id="PF24808">
    <property type="entry name" value="DUF7707"/>
    <property type="match status" value="1"/>
</dbReference>
<dbReference type="PANTHER" id="PTHR38118:SF2">
    <property type="entry name" value="CDP-ALCOHOL PHOSPHATIDYLTRANSFERASE PROTEIN"/>
    <property type="match status" value="1"/>
</dbReference>
<evidence type="ECO:0000313" key="5">
    <source>
        <dbReference type="EMBL" id="OJD10980.1"/>
    </source>
</evidence>
<evidence type="ECO:0000256" key="3">
    <source>
        <dbReference type="SAM" id="SignalP"/>
    </source>
</evidence>
<sequence>MLFPTILLALSSIAGVVSSQSIDPSTIPEATRKAWCRDQISSCPLLCLQGKGAPGEPESNNCDPETLAFSCVCDSGFSPNASEYSQTIPYYVCTELNNQCVRNCNGNPGCQTVCREDNPCGAQNPRRVTVTPSSPSATTAGEATGTATNGVVYTGLGEDSATTPGNGAAGRSVALQVGQVYAVGVVVAGFLVGFSVLM</sequence>
<reference evidence="5 6" key="1">
    <citation type="submission" date="2015-08" db="EMBL/GenBank/DDBJ databases">
        <title>Emmonsia species relationships and genome sequence.</title>
        <authorList>
            <person name="Cuomo C.A."/>
            <person name="Schwartz I.S."/>
            <person name="Kenyon C."/>
            <person name="De Hoog G.S."/>
            <person name="Govender N.P."/>
            <person name="Botha A."/>
            <person name="Moreno L."/>
            <person name="De Vries M."/>
            <person name="Munoz J.F."/>
            <person name="Stielow J.B."/>
        </authorList>
    </citation>
    <scope>NUCLEOTIDE SEQUENCE [LARGE SCALE GENOMIC DNA]</scope>
    <source>
        <strain evidence="5 6">EI222</strain>
    </source>
</reference>
<keyword evidence="2" id="KW-0812">Transmembrane</keyword>
<dbReference type="Proteomes" id="UP000242791">
    <property type="component" value="Unassembled WGS sequence"/>
</dbReference>
<protein>
    <recommendedName>
        <fullName evidence="4">DUF7707 domain-containing protein</fullName>
    </recommendedName>
</protein>
<keyword evidence="6" id="KW-1185">Reference proteome</keyword>
<evidence type="ECO:0000256" key="1">
    <source>
        <dbReference type="SAM" id="MobiDB-lite"/>
    </source>
</evidence>
<organism evidence="5 6">
    <name type="scientific">Blastomyces percursus</name>
    <dbReference type="NCBI Taxonomy" id="1658174"/>
    <lineage>
        <taxon>Eukaryota</taxon>
        <taxon>Fungi</taxon>
        <taxon>Dikarya</taxon>
        <taxon>Ascomycota</taxon>
        <taxon>Pezizomycotina</taxon>
        <taxon>Eurotiomycetes</taxon>
        <taxon>Eurotiomycetidae</taxon>
        <taxon>Onygenales</taxon>
        <taxon>Ajellomycetaceae</taxon>
        <taxon>Blastomyces</taxon>
    </lineage>
</organism>
<evidence type="ECO:0000313" key="6">
    <source>
        <dbReference type="Proteomes" id="UP000242791"/>
    </source>
</evidence>
<dbReference type="VEuPathDB" id="FungiDB:ACJ73_09642"/>
<accession>A0A1J9Q4X9</accession>
<feature type="region of interest" description="Disordered" evidence="1">
    <location>
        <begin position="124"/>
        <end position="144"/>
    </location>
</feature>
<dbReference type="PANTHER" id="PTHR38118">
    <property type="entry name" value="ANCHORED CELL WALL PROTEIN 11-RELATED"/>
    <property type="match status" value="1"/>
</dbReference>
<dbReference type="AlphaFoldDB" id="A0A1J9Q4X9"/>
<dbReference type="InterPro" id="IPR056124">
    <property type="entry name" value="DUF7707"/>
</dbReference>
<proteinExistence type="predicted"/>
<feature type="signal peptide" evidence="3">
    <location>
        <begin position="1"/>
        <end position="19"/>
    </location>
</feature>
<feature type="chain" id="PRO_5012114309" description="DUF7707 domain-containing protein" evidence="3">
    <location>
        <begin position="20"/>
        <end position="198"/>
    </location>
</feature>
<evidence type="ECO:0000259" key="4">
    <source>
        <dbReference type="Pfam" id="PF24808"/>
    </source>
</evidence>
<keyword evidence="3" id="KW-0732">Signal</keyword>
<dbReference type="EMBL" id="LGTZ01002840">
    <property type="protein sequence ID" value="OJD10980.1"/>
    <property type="molecule type" value="Genomic_DNA"/>
</dbReference>
<name>A0A1J9Q4X9_9EURO</name>
<feature type="transmembrane region" description="Helical" evidence="2">
    <location>
        <begin position="180"/>
        <end position="197"/>
    </location>
</feature>